<evidence type="ECO:0000256" key="7">
    <source>
        <dbReference type="ARBA" id="ARBA00023237"/>
    </source>
</evidence>
<sequence>MRVKWIILFLLPAFTGFSQVPDSVALSLGDIFALAKANHPIIRQAKLQDDMAVAELLYTKGQFDPKVQSNYNVKNLNGTEYYQKFNNALKIPTWFPLDPKIEVYRNQGAYLNPESYVSSSQDYWQVAAGVSLPIGKGLFIDERRMLVTQARLYSGLAQAEKIKLINKTLLTISKSYWDWYLAYKKYELTSSAIEIAREVLARTQLDYGFGEAAVVDTIQAKITYQGRQTDFEKAKLELLQSQLALSIHLWSEEGIPLELSSGSFPVSEDSDFMVPSDSGFQTLVEWALNNHPDLQKLSTKRDQLEVEQRWNKESLKPELNLSYSLIDAPFNADGFESPDWENNYKLGVDFSIPILLRKERGKIQKNRVYQEQIEFEMSQTRLTLSNQLQSTYAELKTNQTLAQQFSNMSQGYRQLFEAEIFNLESGESDLFKLNIQQEKYIGAQIKALEALVKFEKMRYQLPYEVGLPYLSYQALYE</sequence>
<dbReference type="Proteomes" id="UP001610063">
    <property type="component" value="Unassembled WGS sequence"/>
</dbReference>
<feature type="chain" id="PRO_5045498951" evidence="8">
    <location>
        <begin position="21"/>
        <end position="477"/>
    </location>
</feature>
<keyword evidence="10" id="KW-1185">Reference proteome</keyword>
<dbReference type="PANTHER" id="PTHR30026">
    <property type="entry name" value="OUTER MEMBRANE PROTEIN TOLC"/>
    <property type="match status" value="1"/>
</dbReference>
<evidence type="ECO:0000313" key="9">
    <source>
        <dbReference type="EMBL" id="MFH6983988.1"/>
    </source>
</evidence>
<feature type="signal peptide" evidence="8">
    <location>
        <begin position="1"/>
        <end position="20"/>
    </location>
</feature>
<keyword evidence="3" id="KW-0813">Transport</keyword>
<dbReference type="PANTHER" id="PTHR30026:SF21">
    <property type="entry name" value="SLR1270 PROTEIN"/>
    <property type="match status" value="1"/>
</dbReference>
<evidence type="ECO:0000256" key="4">
    <source>
        <dbReference type="ARBA" id="ARBA00022452"/>
    </source>
</evidence>
<comment type="caution">
    <text evidence="9">The sequence shown here is derived from an EMBL/GenBank/DDBJ whole genome shotgun (WGS) entry which is preliminary data.</text>
</comment>
<comment type="similarity">
    <text evidence="2">Belongs to the outer membrane factor (OMF) (TC 1.B.17) family.</text>
</comment>
<keyword evidence="5" id="KW-0812">Transmembrane</keyword>
<dbReference type="RefSeq" id="WP_395417475.1">
    <property type="nucleotide sequence ID" value="NZ_JBIPKE010000017.1"/>
</dbReference>
<accession>A0ABW7N8Q1</accession>
<protein>
    <submittedName>
        <fullName evidence="9">TolC family protein</fullName>
    </submittedName>
</protein>
<name>A0ABW7N8Q1_9BACT</name>
<evidence type="ECO:0000256" key="5">
    <source>
        <dbReference type="ARBA" id="ARBA00022692"/>
    </source>
</evidence>
<evidence type="ECO:0000256" key="6">
    <source>
        <dbReference type="ARBA" id="ARBA00023136"/>
    </source>
</evidence>
<evidence type="ECO:0000313" key="10">
    <source>
        <dbReference type="Proteomes" id="UP001610063"/>
    </source>
</evidence>
<dbReference type="EMBL" id="JBIPKE010000017">
    <property type="protein sequence ID" value="MFH6983988.1"/>
    <property type="molecule type" value="Genomic_DNA"/>
</dbReference>
<evidence type="ECO:0000256" key="3">
    <source>
        <dbReference type="ARBA" id="ARBA00022448"/>
    </source>
</evidence>
<evidence type="ECO:0000256" key="2">
    <source>
        <dbReference type="ARBA" id="ARBA00007613"/>
    </source>
</evidence>
<dbReference type="SUPFAM" id="SSF56954">
    <property type="entry name" value="Outer membrane efflux proteins (OEP)"/>
    <property type="match status" value="1"/>
</dbReference>
<keyword evidence="4" id="KW-1134">Transmembrane beta strand</keyword>
<dbReference type="Gene3D" id="1.20.1600.10">
    <property type="entry name" value="Outer membrane efflux proteins (OEP)"/>
    <property type="match status" value="1"/>
</dbReference>
<proteinExistence type="inferred from homology"/>
<gene>
    <name evidence="9" type="ORF">ACHKAR_11075</name>
</gene>
<evidence type="ECO:0000256" key="8">
    <source>
        <dbReference type="SAM" id="SignalP"/>
    </source>
</evidence>
<dbReference type="Pfam" id="PF02321">
    <property type="entry name" value="OEP"/>
    <property type="match status" value="1"/>
</dbReference>
<evidence type="ECO:0000256" key="1">
    <source>
        <dbReference type="ARBA" id="ARBA00004442"/>
    </source>
</evidence>
<keyword evidence="8" id="KW-0732">Signal</keyword>
<keyword evidence="7" id="KW-0998">Cell outer membrane</keyword>
<dbReference type="InterPro" id="IPR051906">
    <property type="entry name" value="TolC-like"/>
</dbReference>
<reference evidence="9 10" key="1">
    <citation type="journal article" date="2013" name="Int. J. Syst. Evol. Microbiol.">
        <title>Marinoscillum luteum sp. nov., isolated from marine sediment.</title>
        <authorList>
            <person name="Cha I.T."/>
            <person name="Park S.J."/>
            <person name="Kim S.J."/>
            <person name="Kim J.G."/>
            <person name="Jung M.Y."/>
            <person name="Shin K.S."/>
            <person name="Kwon K.K."/>
            <person name="Yang S.H."/>
            <person name="Seo Y.S."/>
            <person name="Rhee S.K."/>
        </authorList>
    </citation>
    <scope>NUCLEOTIDE SEQUENCE [LARGE SCALE GENOMIC DNA]</scope>
    <source>
        <strain evidence="9 10">KCTC 23939</strain>
    </source>
</reference>
<comment type="subcellular location">
    <subcellularLocation>
        <location evidence="1">Cell outer membrane</location>
    </subcellularLocation>
</comment>
<organism evidence="9 10">
    <name type="scientific">Marinoscillum luteum</name>
    <dbReference type="NCBI Taxonomy" id="861051"/>
    <lineage>
        <taxon>Bacteria</taxon>
        <taxon>Pseudomonadati</taxon>
        <taxon>Bacteroidota</taxon>
        <taxon>Cytophagia</taxon>
        <taxon>Cytophagales</taxon>
        <taxon>Reichenbachiellaceae</taxon>
        <taxon>Marinoscillum</taxon>
    </lineage>
</organism>
<keyword evidence="6" id="KW-0472">Membrane</keyword>
<dbReference type="InterPro" id="IPR003423">
    <property type="entry name" value="OMP_efflux"/>
</dbReference>